<feature type="domain" description="RDD" evidence="7">
    <location>
        <begin position="5"/>
        <end position="128"/>
    </location>
</feature>
<dbReference type="Pfam" id="PF06271">
    <property type="entry name" value="RDD"/>
    <property type="match status" value="1"/>
</dbReference>
<gene>
    <name evidence="8" type="ORF">NDM98_10515</name>
</gene>
<name>A0ABT0XL01_9BACI</name>
<keyword evidence="3 6" id="KW-0812">Transmembrane</keyword>
<accession>A0ABT0XL01</accession>
<keyword evidence="5 6" id="KW-0472">Membrane</keyword>
<dbReference type="PANTHER" id="PTHR36115:SF9">
    <property type="entry name" value="LMO1584 PROTEIN"/>
    <property type="match status" value="1"/>
</dbReference>
<comment type="caution">
    <text evidence="8">The sequence shown here is derived from an EMBL/GenBank/DDBJ whole genome shotgun (WGS) entry which is preliminary data.</text>
</comment>
<evidence type="ECO:0000256" key="2">
    <source>
        <dbReference type="ARBA" id="ARBA00022475"/>
    </source>
</evidence>
<comment type="subcellular location">
    <subcellularLocation>
        <location evidence="1">Cell membrane</location>
        <topology evidence="1">Multi-pass membrane protein</topology>
    </subcellularLocation>
</comment>
<evidence type="ECO:0000256" key="5">
    <source>
        <dbReference type="ARBA" id="ARBA00023136"/>
    </source>
</evidence>
<sequence length="136" mass="15153">MDYKPAGFWIRFVATLIDGFIVAIVGLILSYIFQDPPGDIDNSTSANTFTFIYSVVFIIYLTASKYKGTPGKLIVGIQVLSIHHEKIGIGRSIGRFFATILSGIIFYIGFIMAGFTEDKKALHDMICGTRVVYRKK</sequence>
<dbReference type="EMBL" id="JAMQJY010000001">
    <property type="protein sequence ID" value="MCM2675882.1"/>
    <property type="molecule type" value="Genomic_DNA"/>
</dbReference>
<evidence type="ECO:0000256" key="4">
    <source>
        <dbReference type="ARBA" id="ARBA00022989"/>
    </source>
</evidence>
<dbReference type="PANTHER" id="PTHR36115">
    <property type="entry name" value="PROLINE-RICH ANTIGEN HOMOLOG-RELATED"/>
    <property type="match status" value="1"/>
</dbReference>
<keyword evidence="4 6" id="KW-1133">Transmembrane helix</keyword>
<dbReference type="Proteomes" id="UP001203665">
    <property type="component" value="Unassembled WGS sequence"/>
</dbReference>
<dbReference type="InterPro" id="IPR051791">
    <property type="entry name" value="Pra-immunoreactive"/>
</dbReference>
<feature type="transmembrane region" description="Helical" evidence="6">
    <location>
        <begin position="12"/>
        <end position="33"/>
    </location>
</feature>
<feature type="transmembrane region" description="Helical" evidence="6">
    <location>
        <begin position="45"/>
        <end position="63"/>
    </location>
</feature>
<organism evidence="8 9">
    <name type="scientific">Alkalicoccobacillus plakortidis</name>
    <dbReference type="NCBI Taxonomy" id="444060"/>
    <lineage>
        <taxon>Bacteria</taxon>
        <taxon>Bacillati</taxon>
        <taxon>Bacillota</taxon>
        <taxon>Bacilli</taxon>
        <taxon>Bacillales</taxon>
        <taxon>Bacillaceae</taxon>
        <taxon>Alkalicoccobacillus</taxon>
    </lineage>
</organism>
<dbReference type="InterPro" id="IPR010432">
    <property type="entry name" value="RDD"/>
</dbReference>
<proteinExistence type="predicted"/>
<dbReference type="RefSeq" id="WP_251607219.1">
    <property type="nucleotide sequence ID" value="NZ_JAMQJY010000001.1"/>
</dbReference>
<keyword evidence="2" id="KW-1003">Cell membrane</keyword>
<evidence type="ECO:0000259" key="7">
    <source>
        <dbReference type="Pfam" id="PF06271"/>
    </source>
</evidence>
<evidence type="ECO:0000256" key="6">
    <source>
        <dbReference type="SAM" id="Phobius"/>
    </source>
</evidence>
<evidence type="ECO:0000313" key="8">
    <source>
        <dbReference type="EMBL" id="MCM2675882.1"/>
    </source>
</evidence>
<feature type="transmembrane region" description="Helical" evidence="6">
    <location>
        <begin position="96"/>
        <end position="115"/>
    </location>
</feature>
<keyword evidence="9" id="KW-1185">Reference proteome</keyword>
<protein>
    <submittedName>
        <fullName evidence="8">RDD family protein</fullName>
    </submittedName>
</protein>
<evidence type="ECO:0000256" key="3">
    <source>
        <dbReference type="ARBA" id="ARBA00022692"/>
    </source>
</evidence>
<evidence type="ECO:0000256" key="1">
    <source>
        <dbReference type="ARBA" id="ARBA00004651"/>
    </source>
</evidence>
<evidence type="ECO:0000313" key="9">
    <source>
        <dbReference type="Proteomes" id="UP001203665"/>
    </source>
</evidence>
<reference evidence="8" key="1">
    <citation type="submission" date="2022-06" db="EMBL/GenBank/DDBJ databases">
        <title>Alkalicoccobacillus porphyridii sp. nov., isolated from a marine red alga, Porphyridium purpureum and reclassification of Shouchella plakortidis and Shouchella gibsonii as Alkalicoccobacillus plakortidis comb. nov. and Alkalicoccobacillus gibsonii comb. nov.</title>
        <authorList>
            <person name="Kim K.H."/>
            <person name="Lee J.K."/>
            <person name="Han D.M."/>
            <person name="Baek J.H."/>
            <person name="Jeon C.O."/>
        </authorList>
    </citation>
    <scope>NUCLEOTIDE SEQUENCE</scope>
    <source>
        <strain evidence="8">DSM 19153</strain>
    </source>
</reference>